<accession>A0ABY9DPZ4</accession>
<evidence type="ECO:0000313" key="2">
    <source>
        <dbReference type="Proteomes" id="UP001227230"/>
    </source>
</evidence>
<sequence>MKRFMKVYQSMGLFFVTAFINSILHCSNRLATALMLPDCCIKEALEHAVDEGPALKVLRGSWQREEAPETHRDASRFRFCSQYLCWGKLGYHARIAEVSK</sequence>
<dbReference type="Proteomes" id="UP001227230">
    <property type="component" value="Chromosome 17"/>
</dbReference>
<evidence type="ECO:0000313" key="1">
    <source>
        <dbReference type="EMBL" id="WKA09129.1"/>
    </source>
</evidence>
<gene>
    <name evidence="1" type="ORF">VitviT2T_026806</name>
</gene>
<keyword evidence="2" id="KW-1185">Reference proteome</keyword>
<proteinExistence type="predicted"/>
<evidence type="ECO:0008006" key="3">
    <source>
        <dbReference type="Google" id="ProtNLM"/>
    </source>
</evidence>
<organism evidence="1 2">
    <name type="scientific">Vitis vinifera</name>
    <name type="common">Grape</name>
    <dbReference type="NCBI Taxonomy" id="29760"/>
    <lineage>
        <taxon>Eukaryota</taxon>
        <taxon>Viridiplantae</taxon>
        <taxon>Streptophyta</taxon>
        <taxon>Embryophyta</taxon>
        <taxon>Tracheophyta</taxon>
        <taxon>Spermatophyta</taxon>
        <taxon>Magnoliopsida</taxon>
        <taxon>eudicotyledons</taxon>
        <taxon>Gunneridae</taxon>
        <taxon>Pentapetalae</taxon>
        <taxon>rosids</taxon>
        <taxon>Vitales</taxon>
        <taxon>Vitaceae</taxon>
        <taxon>Viteae</taxon>
        <taxon>Vitis</taxon>
    </lineage>
</organism>
<dbReference type="EMBL" id="CP126664">
    <property type="protein sequence ID" value="WKA09129.1"/>
    <property type="molecule type" value="Genomic_DNA"/>
</dbReference>
<reference evidence="1 2" key="1">
    <citation type="journal article" date="2023" name="Hortic Res">
        <title>The complete reference genome for grapevine (Vitis vinifera L.) genetics and breeding.</title>
        <authorList>
            <person name="Shi X."/>
            <person name="Cao S."/>
            <person name="Wang X."/>
            <person name="Huang S."/>
            <person name="Wang Y."/>
            <person name="Liu Z."/>
            <person name="Liu W."/>
            <person name="Leng X."/>
            <person name="Peng Y."/>
            <person name="Wang N."/>
            <person name="Wang Y."/>
            <person name="Ma Z."/>
            <person name="Xu X."/>
            <person name="Zhang F."/>
            <person name="Xue H."/>
            <person name="Zhong H."/>
            <person name="Wang Y."/>
            <person name="Zhang K."/>
            <person name="Velt A."/>
            <person name="Avia K."/>
            <person name="Holtgrawe D."/>
            <person name="Grimplet J."/>
            <person name="Matus J.T."/>
            <person name="Ware D."/>
            <person name="Wu X."/>
            <person name="Wang H."/>
            <person name="Liu C."/>
            <person name="Fang Y."/>
            <person name="Rustenholz C."/>
            <person name="Cheng Z."/>
            <person name="Xiao H."/>
            <person name="Zhou Y."/>
        </authorList>
    </citation>
    <scope>NUCLEOTIDE SEQUENCE [LARGE SCALE GENOMIC DNA]</scope>
    <source>
        <strain evidence="2">cv. Pinot noir / PN40024</strain>
        <tissue evidence="1">Leaf</tissue>
    </source>
</reference>
<name>A0ABY9DPZ4_VITVI</name>
<protein>
    <recommendedName>
        <fullName evidence="3">Secreted protein</fullName>
    </recommendedName>
</protein>